<reference evidence="2" key="1">
    <citation type="submission" date="2019-07" db="EMBL/GenBank/DDBJ databases">
        <authorList>
            <person name="De-Chao Zhang Q."/>
        </authorList>
    </citation>
    <scope>NUCLEOTIDE SEQUENCE</scope>
    <source>
        <strain evidence="2">TP-CH-4</strain>
    </source>
</reference>
<dbReference type="NCBIfam" id="NF033487">
    <property type="entry name" value="Lacal_2735_fam"/>
    <property type="match status" value="1"/>
</dbReference>
<keyword evidence="3" id="KW-1185">Reference proteome</keyword>
<protein>
    <submittedName>
        <fullName evidence="2">Lacal_2735 family protein</fullName>
    </submittedName>
</protein>
<gene>
    <name evidence="2" type="ORF">FK220_017020</name>
</gene>
<keyword evidence="1" id="KW-0175">Coiled coil</keyword>
<dbReference type="AlphaFoldDB" id="A0A967AW80"/>
<sequence>MFGLFKKKSEMEVLQDKYKKLMQQAHQLSTSNRKLSDDKVFEAEEIMKQIVKLEK</sequence>
<feature type="coiled-coil region" evidence="1">
    <location>
        <begin position="4"/>
        <end position="31"/>
    </location>
</feature>
<organism evidence="2 3">
    <name type="scientific">Pelagihabitans pacificus</name>
    <dbReference type="NCBI Taxonomy" id="2696054"/>
    <lineage>
        <taxon>Bacteria</taxon>
        <taxon>Pseudomonadati</taxon>
        <taxon>Bacteroidota</taxon>
        <taxon>Flavobacteriia</taxon>
        <taxon>Flavobacteriales</taxon>
        <taxon>Flavobacteriaceae</taxon>
        <taxon>Pelagihabitans</taxon>
    </lineage>
</organism>
<name>A0A967AW80_9FLAO</name>
<dbReference type="Proteomes" id="UP000707206">
    <property type="component" value="Unassembled WGS sequence"/>
</dbReference>
<proteinExistence type="predicted"/>
<dbReference type="RefSeq" id="WP_152575538.1">
    <property type="nucleotide sequence ID" value="NZ_VIKU02000005.1"/>
</dbReference>
<evidence type="ECO:0000313" key="2">
    <source>
        <dbReference type="EMBL" id="NHF61057.1"/>
    </source>
</evidence>
<accession>A0A967AW80</accession>
<comment type="caution">
    <text evidence="2">The sequence shown here is derived from an EMBL/GenBank/DDBJ whole genome shotgun (WGS) entry which is preliminary data.</text>
</comment>
<reference evidence="2" key="2">
    <citation type="submission" date="2020-03" db="EMBL/GenBank/DDBJ databases">
        <title>Flavobacteriaceae bacterium strain TP-CH-4, a member of the family Flavobacteriaceae isolated from a deep-sea seamount.</title>
        <authorList>
            <person name="Zhang D.-C."/>
        </authorList>
    </citation>
    <scope>NUCLEOTIDE SEQUENCE</scope>
    <source>
        <strain evidence="2">TP-CH-4</strain>
    </source>
</reference>
<dbReference type="EMBL" id="VIKU02000005">
    <property type="protein sequence ID" value="NHF61057.1"/>
    <property type="molecule type" value="Genomic_DNA"/>
</dbReference>
<evidence type="ECO:0000313" key="3">
    <source>
        <dbReference type="Proteomes" id="UP000707206"/>
    </source>
</evidence>
<dbReference type="InterPro" id="IPR045493">
    <property type="entry name" value="DUF6435"/>
</dbReference>
<dbReference type="Pfam" id="PF20027">
    <property type="entry name" value="DUF6435"/>
    <property type="match status" value="1"/>
</dbReference>
<evidence type="ECO:0000256" key="1">
    <source>
        <dbReference type="SAM" id="Coils"/>
    </source>
</evidence>